<dbReference type="AlphaFoldDB" id="A0A8J2XW98"/>
<evidence type="ECO:0000256" key="7">
    <source>
        <dbReference type="SAM" id="SignalP"/>
    </source>
</evidence>
<comment type="caution">
    <text evidence="11">The sequence shown here is derived from an EMBL/GenBank/DDBJ whole genome shotgun (WGS) entry which is preliminary data.</text>
</comment>
<gene>
    <name evidence="11" type="ORF">GCM10011511_52860</name>
</gene>
<keyword evidence="7" id="KW-0732">Signal</keyword>
<dbReference type="Gene3D" id="2.60.120.260">
    <property type="entry name" value="Galactose-binding domain-like"/>
    <property type="match status" value="2"/>
</dbReference>
<dbReference type="Pfam" id="PF01301">
    <property type="entry name" value="Glyco_hydro_35"/>
    <property type="match status" value="1"/>
</dbReference>
<comment type="similarity">
    <text evidence="1 6">Belongs to the glycosyl hydrolase 35 family.</text>
</comment>
<evidence type="ECO:0000256" key="5">
    <source>
        <dbReference type="RuleBase" id="RU000675"/>
    </source>
</evidence>
<evidence type="ECO:0000256" key="4">
    <source>
        <dbReference type="PIRSR" id="PIRSR006336-1"/>
    </source>
</evidence>
<keyword evidence="2 5" id="KW-0378">Hydrolase</keyword>
<dbReference type="Pfam" id="PF21467">
    <property type="entry name" value="BetaGal_gal-bd"/>
    <property type="match status" value="1"/>
</dbReference>
<feature type="chain" id="PRO_5035147381" description="Beta-galactosidase" evidence="7">
    <location>
        <begin position="23"/>
        <end position="614"/>
    </location>
</feature>
<feature type="domain" description="Beta-galactosidase 1-like first all-beta" evidence="9">
    <location>
        <begin position="392"/>
        <end position="502"/>
    </location>
</feature>
<dbReference type="SUPFAM" id="SSF51445">
    <property type="entry name" value="(Trans)glycosidases"/>
    <property type="match status" value="1"/>
</dbReference>
<dbReference type="PIRSF" id="PIRSF006336">
    <property type="entry name" value="B-gal"/>
    <property type="match status" value="1"/>
</dbReference>
<evidence type="ECO:0000259" key="10">
    <source>
        <dbReference type="Pfam" id="PF21467"/>
    </source>
</evidence>
<dbReference type="Gene3D" id="3.20.20.80">
    <property type="entry name" value="Glycosidases"/>
    <property type="match status" value="1"/>
</dbReference>
<evidence type="ECO:0000256" key="1">
    <source>
        <dbReference type="ARBA" id="ARBA00009809"/>
    </source>
</evidence>
<dbReference type="GO" id="GO:0005975">
    <property type="term" value="P:carbohydrate metabolic process"/>
    <property type="evidence" value="ECO:0007669"/>
    <property type="project" value="InterPro"/>
</dbReference>
<proteinExistence type="inferred from homology"/>
<feature type="active site" description="Nucleophile" evidence="4">
    <location>
        <position position="258"/>
    </location>
</feature>
<dbReference type="Proteomes" id="UP000607559">
    <property type="component" value="Unassembled WGS sequence"/>
</dbReference>
<dbReference type="GO" id="GO:0004565">
    <property type="term" value="F:beta-galactosidase activity"/>
    <property type="evidence" value="ECO:0007669"/>
    <property type="project" value="UniProtKB-EC"/>
</dbReference>
<feature type="signal peptide" evidence="7">
    <location>
        <begin position="1"/>
        <end position="22"/>
    </location>
</feature>
<dbReference type="InterPro" id="IPR001944">
    <property type="entry name" value="Glycoside_Hdrlase_35"/>
</dbReference>
<sequence>MITTKIKSALFFFLLFTGSLSAQGLHHFSLGKTDFLLDGKPFQIISGEMHPARIPREYWRHRIRMAKAMGCNTIAVYIFWNYHESSPGVFDFSTGNKDIATFIRLCKEEGLWVLLRPGPYVCAEWDWGGLPSYLLKIPDIKVRCRDPRYISAVTRYVTRLSREIVPLQCDHGGPILMVQVENEYGSYANDKGYLSELRSLWRRMGITVPFYTADGPTDFMLEAGNLDGCAIGLDSGGSDADFATADRHNPNVPAFSSETYPGWLTHWKEQWQHPDTAGIMKDVRYLLAHHRSFNLYVVHGGTNFGYTAGANAFTPVQFQPDVTSYDYDAPINEQGRATPKYELLRQLIASYTDHALPEPPAPIPVMEIPAFPLEPVSTIWDHLPAPKFSPQPLPMEDFDQRNGMILYRTKLIGHKSGNLTITEPHDYALVFLNGKFIDTVFRDGGNWTVKLPKTEVKDPVLEILVESMGHINFAQYLIDRKGITDRVTLNGMTLINWETFNLPLAAPPATPGHAAPATTPASTTARTATHRDKGVFFKGKFDLTTTADTYFDLSGYKKGVIWVNGHNLGRFWYVGPQQHLYCPASWLKKGTNEVIVLDLLQDQPASIKGVTTLE</sequence>
<dbReference type="Pfam" id="PF21317">
    <property type="entry name" value="BetaGal_ABD_1"/>
    <property type="match status" value="1"/>
</dbReference>
<feature type="active site" description="Proton donor" evidence="4">
    <location>
        <position position="183"/>
    </location>
</feature>
<dbReference type="SUPFAM" id="SSF49785">
    <property type="entry name" value="Galactose-binding domain-like"/>
    <property type="match status" value="1"/>
</dbReference>
<reference evidence="11" key="1">
    <citation type="journal article" date="2014" name="Int. J. Syst. Evol. Microbiol.">
        <title>Complete genome sequence of Corynebacterium casei LMG S-19264T (=DSM 44701T), isolated from a smear-ripened cheese.</title>
        <authorList>
            <consortium name="US DOE Joint Genome Institute (JGI-PGF)"/>
            <person name="Walter F."/>
            <person name="Albersmeier A."/>
            <person name="Kalinowski J."/>
            <person name="Ruckert C."/>
        </authorList>
    </citation>
    <scope>NUCLEOTIDE SEQUENCE</scope>
    <source>
        <strain evidence="11">CGMCC 1.15448</strain>
    </source>
</reference>
<dbReference type="InterPro" id="IPR008979">
    <property type="entry name" value="Galactose-bd-like_sf"/>
</dbReference>
<keyword evidence="3 5" id="KW-0326">Glycosidase</keyword>
<evidence type="ECO:0000259" key="9">
    <source>
        <dbReference type="Pfam" id="PF21317"/>
    </source>
</evidence>
<dbReference type="PRINTS" id="PR00742">
    <property type="entry name" value="GLHYDRLASE35"/>
</dbReference>
<comment type="catalytic activity">
    <reaction evidence="5">
        <text>Hydrolysis of terminal non-reducing beta-D-galactose residues in beta-D-galactosides.</text>
        <dbReference type="EC" id="3.2.1.23"/>
    </reaction>
</comment>
<dbReference type="InterPro" id="IPR031330">
    <property type="entry name" value="Gly_Hdrlase_35_cat"/>
</dbReference>
<dbReference type="InterPro" id="IPR017853">
    <property type="entry name" value="GH"/>
</dbReference>
<dbReference type="PROSITE" id="PS01182">
    <property type="entry name" value="GLYCOSYL_HYDROL_F35"/>
    <property type="match status" value="1"/>
</dbReference>
<dbReference type="EC" id="3.2.1.23" evidence="5"/>
<accession>A0A8J2XW98</accession>
<organism evidence="11 12">
    <name type="scientific">Puia dinghuensis</name>
    <dbReference type="NCBI Taxonomy" id="1792502"/>
    <lineage>
        <taxon>Bacteria</taxon>
        <taxon>Pseudomonadati</taxon>
        <taxon>Bacteroidota</taxon>
        <taxon>Chitinophagia</taxon>
        <taxon>Chitinophagales</taxon>
        <taxon>Chitinophagaceae</taxon>
        <taxon>Puia</taxon>
    </lineage>
</organism>
<evidence type="ECO:0000256" key="6">
    <source>
        <dbReference type="RuleBase" id="RU003679"/>
    </source>
</evidence>
<dbReference type="InterPro" id="IPR048913">
    <property type="entry name" value="BetaGal_gal-bd"/>
</dbReference>
<reference evidence="11" key="2">
    <citation type="submission" date="2020-09" db="EMBL/GenBank/DDBJ databases">
        <authorList>
            <person name="Sun Q."/>
            <person name="Zhou Y."/>
        </authorList>
    </citation>
    <scope>NUCLEOTIDE SEQUENCE</scope>
    <source>
        <strain evidence="11">CGMCC 1.15448</strain>
    </source>
</reference>
<dbReference type="RefSeq" id="WP_188937447.1">
    <property type="nucleotide sequence ID" value="NZ_BMJC01000006.1"/>
</dbReference>
<feature type="domain" description="Glycoside hydrolase 35 catalytic" evidence="8">
    <location>
        <begin position="35"/>
        <end position="350"/>
    </location>
</feature>
<protein>
    <recommendedName>
        <fullName evidence="5">Beta-galactosidase</fullName>
        <ecNumber evidence="5">3.2.1.23</ecNumber>
    </recommendedName>
</protein>
<dbReference type="PANTHER" id="PTHR23421">
    <property type="entry name" value="BETA-GALACTOSIDASE RELATED"/>
    <property type="match status" value="1"/>
</dbReference>
<dbReference type="EMBL" id="BMJC01000006">
    <property type="protein sequence ID" value="GGB22385.1"/>
    <property type="molecule type" value="Genomic_DNA"/>
</dbReference>
<dbReference type="InterPro" id="IPR026283">
    <property type="entry name" value="B-gal_1-like"/>
</dbReference>
<evidence type="ECO:0000256" key="2">
    <source>
        <dbReference type="ARBA" id="ARBA00022801"/>
    </source>
</evidence>
<evidence type="ECO:0000313" key="12">
    <source>
        <dbReference type="Proteomes" id="UP000607559"/>
    </source>
</evidence>
<name>A0A8J2XW98_9BACT</name>
<dbReference type="InterPro" id="IPR048912">
    <property type="entry name" value="BetaGal1-like_ABD1"/>
</dbReference>
<evidence type="ECO:0000256" key="3">
    <source>
        <dbReference type="ARBA" id="ARBA00023295"/>
    </source>
</evidence>
<evidence type="ECO:0000259" key="8">
    <source>
        <dbReference type="Pfam" id="PF01301"/>
    </source>
</evidence>
<feature type="domain" description="Beta-galactosidase galactose-binding" evidence="10">
    <location>
        <begin position="535"/>
        <end position="592"/>
    </location>
</feature>
<evidence type="ECO:0000313" key="11">
    <source>
        <dbReference type="EMBL" id="GGB22385.1"/>
    </source>
</evidence>
<keyword evidence="12" id="KW-1185">Reference proteome</keyword>
<dbReference type="InterPro" id="IPR019801">
    <property type="entry name" value="Glyco_hydro_35_CS"/>
</dbReference>